<keyword evidence="3 4" id="KW-0472">Membrane</keyword>
<feature type="transmembrane region" description="Helical" evidence="4">
    <location>
        <begin position="61"/>
        <end position="83"/>
    </location>
</feature>
<feature type="domain" description="Major facilitator superfamily (MFS) profile" evidence="5">
    <location>
        <begin position="29"/>
        <end position="402"/>
    </location>
</feature>
<evidence type="ECO:0000259" key="5">
    <source>
        <dbReference type="PROSITE" id="PS50850"/>
    </source>
</evidence>
<sequence length="404" mass="43171">MPIKRSRTRVAHRTDSDFCEALSAICRGNFMVVTCINLLLMTDYYLIFVTGAAYAQKTFDVSLSLAGLSSGVMVIGCLVGRFVTGNQLSSIGGRPCLLAGLLLFTASIGGLLLVHSLPQLFLQRFAAGVGIGVAGTATGAIVAYVVPVRFHGLGIGLFSMSAALALALGPFLGISISQRYGHEALMLVNGVACLLCLVIFFFLRNLPLMRQHVRPTFSLYSYIDPRVVRFSLVALVICPSYGCIQAFLPSFAAQNGLTSAASFFFLIYAGAAILTRPQTGRLFDKYGEHVVMYPALLLTAMALCVLSQADSTAGLLVAGLLLGMGFANFQSVGQAVSLSLVSRSRYAQATTTFYIFFDLGIGLGPYIFGFFIPVVGYSGMYLLLGMVALTAVAVYRLVHGNRAR</sequence>
<feature type="transmembrane region" description="Helical" evidence="4">
    <location>
        <begin position="153"/>
        <end position="172"/>
    </location>
</feature>
<dbReference type="Gene3D" id="1.20.1250.20">
    <property type="entry name" value="MFS general substrate transporter like domains"/>
    <property type="match status" value="1"/>
</dbReference>
<dbReference type="Proteomes" id="UP000297065">
    <property type="component" value="Chromosome"/>
</dbReference>
<accession>A0A4P7UK55</accession>
<feature type="transmembrane region" description="Helical" evidence="4">
    <location>
        <begin position="290"/>
        <end position="309"/>
    </location>
</feature>
<feature type="transmembrane region" description="Helical" evidence="4">
    <location>
        <begin position="353"/>
        <end position="374"/>
    </location>
</feature>
<feature type="transmembrane region" description="Helical" evidence="4">
    <location>
        <begin position="315"/>
        <end position="341"/>
    </location>
</feature>
<reference evidence="6 7" key="1">
    <citation type="submission" date="2019-02" db="EMBL/GenBank/DDBJ databases">
        <title>Complete Genome Sequence of Desulfovibrio desulfuricans IC1, a Sulfonate Utilizing Anaerobe.</title>
        <authorList>
            <person name="Day L.A."/>
            <person name="De Leon K.B."/>
            <person name="Wall J.D."/>
        </authorList>
    </citation>
    <scope>NUCLEOTIDE SEQUENCE [LARGE SCALE GENOMIC DNA]</scope>
    <source>
        <strain evidence="6 7">IC1</strain>
    </source>
</reference>
<keyword evidence="1 4" id="KW-0812">Transmembrane</keyword>
<evidence type="ECO:0000256" key="1">
    <source>
        <dbReference type="ARBA" id="ARBA00022692"/>
    </source>
</evidence>
<feature type="transmembrane region" description="Helical" evidence="4">
    <location>
        <begin position="125"/>
        <end position="146"/>
    </location>
</feature>
<dbReference type="PANTHER" id="PTHR23531">
    <property type="entry name" value="QUINOLENE RESISTANCE PROTEIN NORA"/>
    <property type="match status" value="1"/>
</dbReference>
<dbReference type="PROSITE" id="PS50850">
    <property type="entry name" value="MFS"/>
    <property type="match status" value="1"/>
</dbReference>
<dbReference type="AlphaFoldDB" id="A0A4P7UK55"/>
<organism evidence="6 7">
    <name type="scientific">Desulfovibrio desulfuricans</name>
    <dbReference type="NCBI Taxonomy" id="876"/>
    <lineage>
        <taxon>Bacteria</taxon>
        <taxon>Pseudomonadati</taxon>
        <taxon>Thermodesulfobacteriota</taxon>
        <taxon>Desulfovibrionia</taxon>
        <taxon>Desulfovibrionales</taxon>
        <taxon>Desulfovibrionaceae</taxon>
        <taxon>Desulfovibrio</taxon>
    </lineage>
</organism>
<feature type="transmembrane region" description="Helical" evidence="4">
    <location>
        <begin position="95"/>
        <end position="113"/>
    </location>
</feature>
<keyword evidence="2 4" id="KW-1133">Transmembrane helix</keyword>
<feature type="transmembrane region" description="Helical" evidence="4">
    <location>
        <begin position="260"/>
        <end position="278"/>
    </location>
</feature>
<protein>
    <submittedName>
        <fullName evidence="6">MFS transporter</fullName>
    </submittedName>
</protein>
<feature type="transmembrane region" description="Helical" evidence="4">
    <location>
        <begin position="30"/>
        <end position="55"/>
    </location>
</feature>
<dbReference type="SUPFAM" id="SSF103473">
    <property type="entry name" value="MFS general substrate transporter"/>
    <property type="match status" value="1"/>
</dbReference>
<dbReference type="GO" id="GO:0022857">
    <property type="term" value="F:transmembrane transporter activity"/>
    <property type="evidence" value="ECO:0007669"/>
    <property type="project" value="InterPro"/>
</dbReference>
<evidence type="ECO:0000313" key="7">
    <source>
        <dbReference type="Proteomes" id="UP000297065"/>
    </source>
</evidence>
<dbReference type="PANTHER" id="PTHR23531:SF1">
    <property type="entry name" value="QUINOLENE RESISTANCE PROTEIN NORA"/>
    <property type="match status" value="1"/>
</dbReference>
<evidence type="ECO:0000256" key="2">
    <source>
        <dbReference type="ARBA" id="ARBA00022989"/>
    </source>
</evidence>
<dbReference type="EMBL" id="CP036295">
    <property type="protein sequence ID" value="QCC86895.1"/>
    <property type="molecule type" value="Genomic_DNA"/>
</dbReference>
<evidence type="ECO:0000256" key="3">
    <source>
        <dbReference type="ARBA" id="ARBA00023136"/>
    </source>
</evidence>
<feature type="transmembrane region" description="Helical" evidence="4">
    <location>
        <begin position="227"/>
        <end position="248"/>
    </location>
</feature>
<dbReference type="InterPro" id="IPR011701">
    <property type="entry name" value="MFS"/>
</dbReference>
<dbReference type="OrthoDB" id="5441967at2"/>
<dbReference type="InterPro" id="IPR052714">
    <property type="entry name" value="MFS_Exporter"/>
</dbReference>
<dbReference type="InterPro" id="IPR020846">
    <property type="entry name" value="MFS_dom"/>
</dbReference>
<proteinExistence type="predicted"/>
<evidence type="ECO:0000256" key="4">
    <source>
        <dbReference type="SAM" id="Phobius"/>
    </source>
</evidence>
<dbReference type="Pfam" id="PF07690">
    <property type="entry name" value="MFS_1"/>
    <property type="match status" value="1"/>
</dbReference>
<dbReference type="InterPro" id="IPR036259">
    <property type="entry name" value="MFS_trans_sf"/>
</dbReference>
<feature type="transmembrane region" description="Helical" evidence="4">
    <location>
        <begin position="184"/>
        <end position="206"/>
    </location>
</feature>
<dbReference type="CDD" id="cd17489">
    <property type="entry name" value="MFS_YfcJ_like"/>
    <property type="match status" value="1"/>
</dbReference>
<evidence type="ECO:0000313" key="6">
    <source>
        <dbReference type="EMBL" id="QCC86895.1"/>
    </source>
</evidence>
<feature type="transmembrane region" description="Helical" evidence="4">
    <location>
        <begin position="380"/>
        <end position="398"/>
    </location>
</feature>
<gene>
    <name evidence="6" type="ORF">DDIC_13615</name>
</gene>
<name>A0A4P7UK55_DESDE</name>